<feature type="transmembrane region" description="Helical" evidence="2">
    <location>
        <begin position="2895"/>
        <end position="2922"/>
    </location>
</feature>
<sequence>VILDQTTIPTDTTTVSDTSIPLFTGTQGGTKPTLLNKESCQNSVYYFKTSPSNCICILKSGTIDDNSNSYEGSTSTDCANGEVTTVYSLQIPPTITSVNVARNSVYSSLVYPSGVHFTSTSSVSLKFDTLVVDSPIYFGTQIALNVTSISFSANKLGFLKADGSSITLPTTIALGIFILPTSVANPPGAYNCPLTNNFKRRIYGYQITEGCQCLDQLADCGISEFSEYYNLVVSSNTEINSNFNSIVIPTTATQNTIEISHVGSAVTVGTLDVSTLTTLNQLTIKSNVQITNFKNKQTYTIFENLLPTQSTSTVTTGNVYYYNSITNAPTETGISQVDCGSSSNKFIRVFKTMSNLNCDCLYNTPDVDCKKKPEVFHLKLDTSITPYKFTLTLLWLDVELTSTSINPMNEIVVLKENNKIIVGNTDFKLSSTAQTTINAQFKDTNTAYIYSTNVQVVPTTTTKYAYPLFVSTSSFNGLNSIQCNNIYRYFVTGTTANCDCKILDTDGATDYKDCHYQSVNYNANTGSANIKLVDNWNSLTSTADYPQTTIDMGNKSATSLIIKTNTNINGQVGGTTKLVTDGTKYVLIDTSGKLITIDVNQCGRYCASYKRGVIDTSHSADCLTNNKRISNGNLCYCTLNGDGSTYLETDCNHDTTKDGFDLYLTTATQPITSTNKYNSLVIKSDVGAVELTTTNNQIQFTKVDVSKNIVFSIPVTSIGTLTQTSTSAYVTFNKATTITTVVPKANGFILYKAASNEQLTITSITEPTGCVDVVYSPHANVNNVATQKLVVLNGKSTLKTSQCENTVECKFVKEQTTTYDDQFSTINCPCDNSVSGDTTGAKCKVMVESATAASIFTLAHNVKADVIVQKDIQFKTTTPYTIDNMTFSGSTLTATQGSEITLTSLTTTALTITGNVNINAQIGAVKATLTGNTKAININAFAFNEIVSASTNVYNLNGGASFVLECKKCTLSGTETITTLKMGNANEYTFNPDSQTTIQKLLVNLNGNLTPLNILGNVVFANVLKTDYTFSYPLVIAQLTNTSLFKSNADLTTTGIQVLCKNLVVLGTVSPSTQICAANNYEEVNEVDLPTNCGSSTTICKLTLKNSTTMKITKNYDSIICESTDSCSIGTIDATVTKLNLIGLTKIFTITSPPTFPIRATNCVLKITGSATLSAQSGVSIESSTGTLTLLTSNIDSITTSFDVVVKGDVVIGTNMVTTGMLTLTSGSLYVKKNLTFKSLTVASEFKLLTVLNTMTMSDSTGTITAANYYSHYAMKYVKCGPVDSILTANKDYTADGIKCITQTSAQIDLNTNEAYVNHYKFNCKDLTRTTIIKSPKVSCAQSVTTNSEVIVNVATTLGGSFTLSKLTAKADVTFLNDAHLTCSTTQNATGKVILSGTGEVTNCANVIHNSQETISITNVPSIELMNTGIFDLKSTMSDLKITITKSGFDKTIPITVDIDSISIIDSSTKIKNYVLIEMTNPIKSGNLGSYTFKCNNKKIVHGDSPMFSCEDFPYDVTYTTADPSKNPAQGCIDDTGINCIATVTVDAAYTLNTLNLNVLKSKYIKLQLNVKKILIVTMEKTVEQFELTGAQKSNEEMSYGAILSDILPKYTTVTDAILKVGSATTGRFKVDHIVYLNSVGTSEIDLTNVEANFWDFNCSTLKLTNVIGNISSPINIDDLTVSGTQLNISRSVNISKITILDTSNDVALFTVMQNIESITIGSGIDLESTECQYIFNYLGVSVKPTLSQNLDEIKDKNRIYVGACTFKLTKCALVSTSDCSIDIHENGNYQYTSLCPDNTVEIDLTQAKCGSVTFDGLSENEYSQITLPTNTTLQSSTTSPIIINTLVIKEKLILTSPYIITNLVDAVETPQPALDITLGANTQIVSYALQGETTMTIQQGATLNFMNTVQKAYTIKQMTIEGSELNVYGPNVELSIESLIFATVASTSSIINVKQFNMNAAKVSLTTAKRTTHIPLINTMVSMEDPTTPLTDMSLVCNKKTLIYKQTDSDVKFQCPDDVLCTYGSSECDRPSTGTTDYEQRYIIEVPSTHSGAVTLTDNSKLTKGYDVVNVKQSGAVITVANGGIYVFNISVAKVSISCADDTSDVSCSVIINNMNEDSYGVMLTGKNMILKEDTTIENLVANVNIMGDITLSSFEVTSLIVNVKKGGIMRVTQYASMKELHMEDGALVYSSDSFDAGNLYYEGGQIIFDSTNTEAVLNVNFFNVNNEVLTLGKKECIHPIIRQSFTNPEEVIDRPELVWKGKVIYQKTSTMVDHNCGYSKLDLCGSEGAEHNCENIECDTTDGDKRAICYCTYDPAIVQDCVLKCPDTAGTDCVFDPSQSSNSLFNKISIPKENTLNVSKLFKLFILPMSQNIIISATKSLNIFQITDVNGTGEITIDAADVSIDSIRLTNPESVLTINAKSMFAKEIYVTDGATLNINVPITLQTAQGIFDFTPGGVVPNVTRQIYFGKDAKINLKENANFVIQGPTEKDTVTNKYDAEYNKLTLEECVMTVDANFKGIKSNKYPNIVFNFDVIGEVVINKATLTYMDGTTTDKNITLILNNEVSHIAANLTSRHAIDDQNYALVIGQSAAILDKAAIPELSCDLTASFSGKVTEDTKWVRSQCPCNGETCIVNTELTTSSVNYDISGITFAKYYTTTGLLEGSKTNISELISYGGNTEVKITESTIGAVLMEKKGVISFTKPLMIPTISGVGESGTIEVKTHSLTTKSMTNVDMSISTGSMLFEKETKGDFKGRKITVAANGRLDIYTSSVLFDESTEFEVTVEAGQPALISVDDDALGDAYTIVNAKYTVTIPADAAGKVFAILRVLTPINVANFKIKDGSETPSAKLGVKGAGFVFKEACNGVILTDLPDAQITCPEDRMARVVEKFEFPMYMIAVIVVFVLVLAVIVVLLIVYMVHVYIVRRKNMKVFEDGEELDVDNQKQDEEIKNEGNKTGDNKANEEKHNAIEAPVPSEIPLANDQKTTSVLEKTSESGSESGSGSKKD</sequence>
<proteinExistence type="predicted"/>
<keyword evidence="2" id="KW-1133">Transmembrane helix</keyword>
<name>A0A0A1UAE3_ENTIV</name>
<dbReference type="GeneID" id="14890844"/>
<protein>
    <recommendedName>
        <fullName evidence="5">Serine-threonine-isoleucine rich protein</fullName>
    </recommendedName>
</protein>
<dbReference type="OrthoDB" id="29674at2759"/>
<feature type="region of interest" description="Disordered" evidence="1">
    <location>
        <begin position="2941"/>
        <end position="3009"/>
    </location>
</feature>
<evidence type="ECO:0000313" key="3">
    <source>
        <dbReference type="EMBL" id="ELP91955.1"/>
    </source>
</evidence>
<reference evidence="3 4" key="1">
    <citation type="submission" date="2012-10" db="EMBL/GenBank/DDBJ databases">
        <authorList>
            <person name="Zafar N."/>
            <person name="Inman J."/>
            <person name="Hall N."/>
            <person name="Lorenzi H."/>
            <person name="Caler E."/>
        </authorList>
    </citation>
    <scope>NUCLEOTIDE SEQUENCE [LARGE SCALE GENOMIC DNA]</scope>
    <source>
        <strain evidence="3 4">IP1</strain>
    </source>
</reference>
<feature type="compositionally biased region" description="Basic and acidic residues" evidence="1">
    <location>
        <begin position="2944"/>
        <end position="2971"/>
    </location>
</feature>
<accession>A0A0A1UAE3</accession>
<dbReference type="Proteomes" id="UP000014680">
    <property type="component" value="Unassembled WGS sequence"/>
</dbReference>
<evidence type="ECO:0000313" key="4">
    <source>
        <dbReference type="Proteomes" id="UP000014680"/>
    </source>
</evidence>
<keyword evidence="2" id="KW-0472">Membrane</keyword>
<feature type="compositionally biased region" description="Low complexity" evidence="1">
    <location>
        <begin position="2997"/>
        <end position="3009"/>
    </location>
</feature>
<feature type="non-terminal residue" evidence="3">
    <location>
        <position position="1"/>
    </location>
</feature>
<dbReference type="RefSeq" id="XP_004258726.1">
    <property type="nucleotide sequence ID" value="XM_004258678.1"/>
</dbReference>
<dbReference type="KEGG" id="eiv:EIN_400750"/>
<gene>
    <name evidence="3" type="ORF">EIN_400750</name>
</gene>
<organism evidence="3 4">
    <name type="scientific">Entamoeba invadens IP1</name>
    <dbReference type="NCBI Taxonomy" id="370355"/>
    <lineage>
        <taxon>Eukaryota</taxon>
        <taxon>Amoebozoa</taxon>
        <taxon>Evosea</taxon>
        <taxon>Archamoebae</taxon>
        <taxon>Mastigamoebida</taxon>
        <taxon>Entamoebidae</taxon>
        <taxon>Entamoeba</taxon>
    </lineage>
</organism>
<evidence type="ECO:0008006" key="5">
    <source>
        <dbReference type="Google" id="ProtNLM"/>
    </source>
</evidence>
<evidence type="ECO:0000256" key="1">
    <source>
        <dbReference type="SAM" id="MobiDB-lite"/>
    </source>
</evidence>
<dbReference type="EMBL" id="KB206411">
    <property type="protein sequence ID" value="ELP91955.1"/>
    <property type="molecule type" value="Genomic_DNA"/>
</dbReference>
<keyword evidence="2" id="KW-0812">Transmembrane</keyword>
<keyword evidence="4" id="KW-1185">Reference proteome</keyword>
<dbReference type="VEuPathDB" id="AmoebaDB:EIN_400750"/>
<evidence type="ECO:0000256" key="2">
    <source>
        <dbReference type="SAM" id="Phobius"/>
    </source>
</evidence>